<gene>
    <name evidence="9" type="ORF">CH63R_06250</name>
</gene>
<evidence type="ECO:0000256" key="1">
    <source>
        <dbReference type="ARBA" id="ARBA00004601"/>
    </source>
</evidence>
<dbReference type="InterPro" id="IPR039745">
    <property type="entry name" value="Vps54"/>
</dbReference>
<keyword evidence="10" id="KW-1185">Reference proteome</keyword>
<dbReference type="Proteomes" id="UP000092177">
    <property type="component" value="Chromosome 4"/>
</dbReference>
<dbReference type="AlphaFoldDB" id="A0A1B7YFJ2"/>
<dbReference type="OrthoDB" id="10259024at2759"/>
<dbReference type="GO" id="GO:0019905">
    <property type="term" value="F:syntaxin binding"/>
    <property type="evidence" value="ECO:0007669"/>
    <property type="project" value="TreeGrafter"/>
</dbReference>
<keyword evidence="3" id="KW-0813">Transport</keyword>
<reference evidence="10" key="1">
    <citation type="journal article" date="2017" name="BMC Genomics">
        <title>Gapless genome assembly of Colletotrichum higginsianum reveals chromosome structure and association of transposable elements with secondary metabolite gene clusters.</title>
        <authorList>
            <person name="Dallery J.-F."/>
            <person name="Lapalu N."/>
            <person name="Zampounis A."/>
            <person name="Pigne S."/>
            <person name="Luyten I."/>
            <person name="Amselem J."/>
            <person name="Wittenberg A.H.J."/>
            <person name="Zhou S."/>
            <person name="de Queiroz M.V."/>
            <person name="Robin G.P."/>
            <person name="Auger A."/>
            <person name="Hainaut M."/>
            <person name="Henrissat B."/>
            <person name="Kim K.-T."/>
            <person name="Lee Y.-H."/>
            <person name="Lespinet O."/>
            <person name="Schwartz D.C."/>
            <person name="Thon M.R."/>
            <person name="O'Connell R.J."/>
        </authorList>
    </citation>
    <scope>NUCLEOTIDE SEQUENCE [LARGE SCALE GENOMIC DNA]</scope>
    <source>
        <strain evidence="10">IMI 349063</strain>
    </source>
</reference>
<feature type="domain" description="Vacuolar protein sorting-associated protein 54 C-terminal" evidence="8">
    <location>
        <begin position="655"/>
        <end position="787"/>
    </location>
</feature>
<feature type="region of interest" description="Disordered" evidence="7">
    <location>
        <begin position="41"/>
        <end position="60"/>
    </location>
</feature>
<dbReference type="PANTHER" id="PTHR12965">
    <property type="entry name" value="VACUOLAR PROTEIN SORTING 54"/>
    <property type="match status" value="1"/>
</dbReference>
<dbReference type="Pfam" id="PF07928">
    <property type="entry name" value="Vps54"/>
    <property type="match status" value="1"/>
</dbReference>
<evidence type="ECO:0000313" key="9">
    <source>
        <dbReference type="EMBL" id="OBR10558.1"/>
    </source>
</evidence>
<comment type="similarity">
    <text evidence="2">Belongs to the VPS54 family.</text>
</comment>
<dbReference type="GO" id="GO:0005829">
    <property type="term" value="C:cytosol"/>
    <property type="evidence" value="ECO:0007669"/>
    <property type="project" value="GOC"/>
</dbReference>
<dbReference type="GO" id="GO:0015031">
    <property type="term" value="P:protein transport"/>
    <property type="evidence" value="ECO:0007669"/>
    <property type="project" value="UniProtKB-KW"/>
</dbReference>
<keyword evidence="4" id="KW-0653">Protein transport</keyword>
<protein>
    <submittedName>
        <fullName evidence="9">Vacuolar protein sorting-associated protein</fullName>
    </submittedName>
</protein>
<sequence>MSNVRDIPPVAITNIPYVDAAQFESYISKMGPLYEQLQRLKGTEDGRRRARSNPESSFECFETSNQTVKLSYPARDGRISSIPLATALSDDGLPNRQVRGIDSSRDGHYSAAALSIIPSGYFHQQFHLENPRIFDVVSEKSEVVPSNSTAESAGDGHAPAPGTALATNAILQEKLSWYMDTVEAHLVNSLAMASSTLFSALGSMTELHSEAGKLVEKVAALRQDLTPLDKDVVAKGLELTRKRQESHNVQQIHDAVLQLKRIVDGVVCYESLVNKGRIEKALAEMNVIESVMAGKRSDNLEDESLTYIQLRDLRGATALQGVASDLTILRYRIGKLFESKVHNHLIGDLRRHVQSTSELRTALCPILYGLHRYGSVSTAIEAYREQLLREIRSIVRKPLPSSTDDDDTGSVTSGIGSTIRKGRKEKSSILAQILRALDAEDAERLFSAIFISIAKTLRRLKTQSSVLLDIACASHGGAPNVAGNAPMLGILEEIHVALDLPNLLGEAVDASHEMINQILQVRSEQTTGLPLAYFLRYYTLNLFFVNECEAVSGRAGKSLKTIVNGHVQDFIKAHDDSESQTLAQAMDVDTWQDTDFTARDNEILKQILGCDTSDPPAWTTTCRVWAPLLQKEAEEMRDTEDNIAKGKIHGAAIEEETFILPHSAILYLEGISHFLRLMAGIPSMTPAIAVSLISYLQLFDSRCRQLILGAGALRSAGLKNITTTNLARTSQALSFISAVVPHVRNFVRRHAPAGPSGADLTGGFDRIHRAVQEHQDAIYQKLIEIMASSARLLSKKALEVDWDRERVEEVRLYTAELARDTSKLYKTLNKRLTDRAVRSVMFQVFASYKNHLGMAFREAKPETKSGHECMLHDVEHRVEKLGNLEGFDDLGTCLTRIINGKEIYVAEPLASPHIKP</sequence>
<dbReference type="GO" id="GO:0006896">
    <property type="term" value="P:Golgi to vacuole transport"/>
    <property type="evidence" value="ECO:0007669"/>
    <property type="project" value="TreeGrafter"/>
</dbReference>
<comment type="caution">
    <text evidence="9">The sequence shown here is derived from an EMBL/GenBank/DDBJ whole genome shotgun (WGS) entry which is preliminary data.</text>
</comment>
<dbReference type="PANTHER" id="PTHR12965:SF0">
    <property type="entry name" value="VACUOLAR PROTEIN SORTING-ASSOCIATED PROTEIN 54"/>
    <property type="match status" value="1"/>
</dbReference>
<evidence type="ECO:0000256" key="7">
    <source>
        <dbReference type="SAM" id="MobiDB-lite"/>
    </source>
</evidence>
<dbReference type="VEuPathDB" id="FungiDB:CH63R_06250"/>
<dbReference type="EMBL" id="LTAN01000004">
    <property type="protein sequence ID" value="OBR10558.1"/>
    <property type="molecule type" value="Genomic_DNA"/>
</dbReference>
<comment type="subcellular location">
    <subcellularLocation>
        <location evidence="1">Golgi apparatus</location>
        <location evidence="1">trans-Golgi network</location>
    </subcellularLocation>
</comment>
<dbReference type="RefSeq" id="XP_018159075.1">
    <property type="nucleotide sequence ID" value="XM_018301225.1"/>
</dbReference>
<evidence type="ECO:0000259" key="8">
    <source>
        <dbReference type="Pfam" id="PF07928"/>
    </source>
</evidence>
<organism evidence="9 10">
    <name type="scientific">Colletotrichum higginsianum (strain IMI 349063)</name>
    <name type="common">Crucifer anthracnose fungus</name>
    <dbReference type="NCBI Taxonomy" id="759273"/>
    <lineage>
        <taxon>Eukaryota</taxon>
        <taxon>Fungi</taxon>
        <taxon>Dikarya</taxon>
        <taxon>Ascomycota</taxon>
        <taxon>Pezizomycotina</taxon>
        <taxon>Sordariomycetes</taxon>
        <taxon>Hypocreomycetidae</taxon>
        <taxon>Glomerellales</taxon>
        <taxon>Glomerellaceae</taxon>
        <taxon>Colletotrichum</taxon>
        <taxon>Colletotrichum destructivum species complex</taxon>
    </lineage>
</organism>
<evidence type="ECO:0000256" key="6">
    <source>
        <dbReference type="ARBA" id="ARBA00023054"/>
    </source>
</evidence>
<accession>A0A1B7YFJ2</accession>
<dbReference type="GO" id="GO:0000938">
    <property type="term" value="C:GARP complex"/>
    <property type="evidence" value="ECO:0007669"/>
    <property type="project" value="InterPro"/>
</dbReference>
<dbReference type="InterPro" id="IPR012501">
    <property type="entry name" value="Vps54_C"/>
</dbReference>
<keyword evidence="6" id="KW-0175">Coiled coil</keyword>
<dbReference type="GeneID" id="28865332"/>
<name>A0A1B7YFJ2_COLHI</name>
<proteinExistence type="inferred from homology"/>
<evidence type="ECO:0000256" key="2">
    <source>
        <dbReference type="ARBA" id="ARBA00009150"/>
    </source>
</evidence>
<dbReference type="KEGG" id="chig:CH63R_06250"/>
<evidence type="ECO:0000256" key="4">
    <source>
        <dbReference type="ARBA" id="ARBA00022927"/>
    </source>
</evidence>
<dbReference type="GO" id="GO:0042147">
    <property type="term" value="P:retrograde transport, endosome to Golgi"/>
    <property type="evidence" value="ECO:0007669"/>
    <property type="project" value="InterPro"/>
</dbReference>
<evidence type="ECO:0000256" key="5">
    <source>
        <dbReference type="ARBA" id="ARBA00023034"/>
    </source>
</evidence>
<evidence type="ECO:0000313" key="10">
    <source>
        <dbReference type="Proteomes" id="UP000092177"/>
    </source>
</evidence>
<keyword evidence="5" id="KW-0333">Golgi apparatus</keyword>
<evidence type="ECO:0000256" key="3">
    <source>
        <dbReference type="ARBA" id="ARBA00022448"/>
    </source>
</evidence>